<dbReference type="InterPro" id="IPR010935">
    <property type="entry name" value="SMC_hinge"/>
</dbReference>
<evidence type="ECO:0000313" key="8">
    <source>
        <dbReference type="EMBL" id="MFC0473142.1"/>
    </source>
</evidence>
<sequence>MFLKRLEVVGFKSFAEQINIDFVPGVTAVVGPNGSGKSNISDSIRWVLGEQSAKSLRGSKMEDIIFAGSDSRKALNYAEVSLVLDNVDQHLSIDYSEVSVTRRVYRSGDSEYLINKQACRLKDIIDLFLDSGLGREAYSIIGQGKVEEILSNKAEDRRVIFEEAAGVLKYKTRKVKAEKRLVETQENLYRVEDILNELEGQVEPLEIQASIAKDYLHKREELKEVDIALLVHEIDDLHQTWTKEKENLQNLLETYEQRQEKLEEMERVRGSLREKTGYLSSQFTELQEELLQASEELEKSEGKREVLKERKKNASQNKEQLKRTLKDKEVQLQKVRTEWQLEQGLLEEAQKKLTELEALVKSKQSLVERTETDVEEEIDHLKSDFIEVLNEQASIRNESRYLKEQLQKQELNQERLLTENKGLLSNRHETNAKLEAAQLDVAKHESYLETIGENYRSQLRDYEQEKDRYHKKESQLYETYQMVQKLQSRADVLEEMQADFSGFFHGVKEVLKERNGKLMGVIGAVAELIQVPKEYETALEITLGGASQYIVMKTEADARFAIGFLKKNRIGRATFLPLPVMKPKSIPDFQLEQMKKHTAFVGVAASLVSYEKTYENVISNLLGNVIIADSLQGANELAKLSGHRFRIVTLDGDVVNPGGSMTGGASKQKQTPLLGRKRELDDLKDKIKKLDAVTKKLEHEVKHLKDKQAEQEHELEELRIKGEEARHIVQEAKASVRELEREAERMHDQFSRFDRDKSGYIDEIERLKNRLIELEESYEIASKQAQELEEKVKLLEQQQKQQLESKESLKEELVLEKIELATAKERFLAIETRANGLLKAKLQLEEELKDINDHYELLVGEMSDRSNGESSLDERIKFGRVRKDELTETIAKMKREREELDIAYADLEHALKQQQAEHVILADECRKIEVKVNRMDVELDNRLTHLREEYELSFQAAKETYRLFIEPDEARTKVKLIKLAIEELGTVNLGAIDEYERVRERFEFLSEQQKDLLTAKTTLHDVISEMDEEMTKRFYESYVQIRAHFQTVFKDLFGGGQADLVLTDPDNLLETGVEIIAKPPGKKMQNLALLSGGERSLTAIGLLFAILKVRPVPFCVLDEVEAALDEANVSRFAHFLKDFSDETQFIVITHRKGTMEEADVLYGVTMQESGVSRLVSVKLEETKELIES</sequence>
<keyword evidence="9" id="KW-1185">Reference proteome</keyword>
<evidence type="ECO:0000256" key="1">
    <source>
        <dbReference type="ARBA" id="ARBA00022490"/>
    </source>
</evidence>
<comment type="similarity">
    <text evidence="6">Belongs to the SMC family.</text>
</comment>
<dbReference type="PIRSF" id="PIRSF005719">
    <property type="entry name" value="SMC"/>
    <property type="match status" value="1"/>
</dbReference>
<evidence type="ECO:0000256" key="5">
    <source>
        <dbReference type="ARBA" id="ARBA00023125"/>
    </source>
</evidence>
<dbReference type="PANTHER" id="PTHR43977">
    <property type="entry name" value="STRUCTURAL MAINTENANCE OF CHROMOSOMES PROTEIN 3"/>
    <property type="match status" value="1"/>
</dbReference>
<comment type="subcellular location">
    <subcellularLocation>
        <location evidence="6">Cytoplasm</location>
    </subcellularLocation>
</comment>
<dbReference type="Pfam" id="PF06470">
    <property type="entry name" value="SMC_hinge"/>
    <property type="match status" value="1"/>
</dbReference>
<organism evidence="8 9">
    <name type="scientific">Halalkalibacter kiskunsagensis</name>
    <dbReference type="NCBI Taxonomy" id="1548599"/>
    <lineage>
        <taxon>Bacteria</taxon>
        <taxon>Bacillati</taxon>
        <taxon>Bacillota</taxon>
        <taxon>Bacilli</taxon>
        <taxon>Bacillales</taxon>
        <taxon>Bacillaceae</taxon>
        <taxon>Halalkalibacter</taxon>
    </lineage>
</organism>
<comment type="subunit">
    <text evidence="6">Homodimer.</text>
</comment>
<protein>
    <recommendedName>
        <fullName evidence="6">Chromosome partition protein Smc</fullName>
    </recommendedName>
</protein>
<feature type="domain" description="SMC hinge" evidence="7">
    <location>
        <begin position="519"/>
        <end position="638"/>
    </location>
</feature>
<comment type="domain">
    <text evidence="6">Contains large globular domains required for ATP hydrolysis at each terminus and a third globular domain forming a flexible hinge near the middle of the molecule. These domains are separated by coiled-coil structures.</text>
</comment>
<dbReference type="InterPro" id="IPR011890">
    <property type="entry name" value="SMC_prok"/>
</dbReference>
<dbReference type="HAMAP" id="MF_01894">
    <property type="entry name" value="Smc_prok"/>
    <property type="match status" value="1"/>
</dbReference>
<dbReference type="CDD" id="cd03278">
    <property type="entry name" value="ABC_SMC_barmotin"/>
    <property type="match status" value="2"/>
</dbReference>
<dbReference type="SUPFAM" id="SSF52540">
    <property type="entry name" value="P-loop containing nucleoside triphosphate hydrolases"/>
    <property type="match status" value="2"/>
</dbReference>
<keyword evidence="4 6" id="KW-0175">Coiled coil</keyword>
<dbReference type="InterPro" id="IPR003395">
    <property type="entry name" value="RecF/RecN/SMC_N"/>
</dbReference>
<feature type="coiled-coil region" evidence="6">
    <location>
        <begin position="167"/>
        <end position="201"/>
    </location>
</feature>
<reference evidence="8 9" key="1">
    <citation type="submission" date="2024-09" db="EMBL/GenBank/DDBJ databases">
        <authorList>
            <person name="Sun Q."/>
            <person name="Mori K."/>
        </authorList>
    </citation>
    <scope>NUCLEOTIDE SEQUENCE [LARGE SCALE GENOMIC DNA]</scope>
    <source>
        <strain evidence="8 9">NCAIM B.02610</strain>
    </source>
</reference>
<dbReference type="EMBL" id="JBHLUX010000091">
    <property type="protein sequence ID" value="MFC0473142.1"/>
    <property type="molecule type" value="Genomic_DNA"/>
</dbReference>
<keyword evidence="5 6" id="KW-0238">DNA-binding</keyword>
<evidence type="ECO:0000259" key="7">
    <source>
        <dbReference type="SMART" id="SM00968"/>
    </source>
</evidence>
<evidence type="ECO:0000256" key="2">
    <source>
        <dbReference type="ARBA" id="ARBA00022741"/>
    </source>
</evidence>
<name>A0ABV6KIJ1_9BACI</name>
<dbReference type="SMART" id="SM00968">
    <property type="entry name" value="SMC_hinge"/>
    <property type="match status" value="1"/>
</dbReference>
<keyword evidence="3 6" id="KW-0067">ATP-binding</keyword>
<evidence type="ECO:0000256" key="4">
    <source>
        <dbReference type="ARBA" id="ARBA00023054"/>
    </source>
</evidence>
<dbReference type="InterPro" id="IPR024704">
    <property type="entry name" value="SMC"/>
</dbReference>
<feature type="coiled-coil region" evidence="6">
    <location>
        <begin position="680"/>
        <end position="924"/>
    </location>
</feature>
<dbReference type="Gene3D" id="3.40.50.300">
    <property type="entry name" value="P-loop containing nucleotide triphosphate hydrolases"/>
    <property type="match status" value="2"/>
</dbReference>
<feature type="coiled-coil region" evidence="6">
    <location>
        <begin position="238"/>
        <end position="373"/>
    </location>
</feature>
<dbReference type="NCBIfam" id="TIGR02168">
    <property type="entry name" value="SMC_prok_B"/>
    <property type="match status" value="1"/>
</dbReference>
<feature type="binding site" evidence="6">
    <location>
        <begin position="32"/>
        <end position="39"/>
    </location>
    <ligand>
        <name>ATP</name>
        <dbReference type="ChEBI" id="CHEBI:30616"/>
    </ligand>
</feature>
<dbReference type="RefSeq" id="WP_335960883.1">
    <property type="nucleotide sequence ID" value="NZ_JAXBLX010000013.1"/>
</dbReference>
<dbReference type="Pfam" id="PF02463">
    <property type="entry name" value="SMC_N"/>
    <property type="match status" value="1"/>
</dbReference>
<dbReference type="InterPro" id="IPR036277">
    <property type="entry name" value="SMC_hinge_sf"/>
</dbReference>
<dbReference type="Proteomes" id="UP001589838">
    <property type="component" value="Unassembled WGS sequence"/>
</dbReference>
<evidence type="ECO:0000313" key="9">
    <source>
        <dbReference type="Proteomes" id="UP001589838"/>
    </source>
</evidence>
<accession>A0ABV6KIJ1</accession>
<evidence type="ECO:0000256" key="6">
    <source>
        <dbReference type="HAMAP-Rule" id="MF_01894"/>
    </source>
</evidence>
<comment type="caution">
    <text evidence="8">The sequence shown here is derived from an EMBL/GenBank/DDBJ whole genome shotgun (WGS) entry which is preliminary data.</text>
</comment>
<dbReference type="InterPro" id="IPR027417">
    <property type="entry name" value="P-loop_NTPase"/>
</dbReference>
<feature type="coiled-coil region" evidence="6">
    <location>
        <begin position="452"/>
        <end position="479"/>
    </location>
</feature>
<keyword evidence="2 6" id="KW-0547">Nucleotide-binding</keyword>
<evidence type="ECO:0000256" key="3">
    <source>
        <dbReference type="ARBA" id="ARBA00022840"/>
    </source>
</evidence>
<dbReference type="SUPFAM" id="SSF75553">
    <property type="entry name" value="Smc hinge domain"/>
    <property type="match status" value="1"/>
</dbReference>
<gene>
    <name evidence="6 8" type="primary">smc</name>
    <name evidence="8" type="ORF">ACFFHM_22260</name>
</gene>
<comment type="function">
    <text evidence="6">Required for chromosome condensation and partitioning.</text>
</comment>
<dbReference type="Gene3D" id="3.30.70.1620">
    <property type="match status" value="1"/>
</dbReference>
<keyword evidence="1 6" id="KW-0963">Cytoplasm</keyword>
<dbReference type="Gene3D" id="1.20.1060.20">
    <property type="match status" value="1"/>
</dbReference>
<proteinExistence type="inferred from homology"/>